<proteinExistence type="inferred from homology"/>
<dbReference type="InterPro" id="IPR051864">
    <property type="entry name" value="NCF2_NOXA1"/>
</dbReference>
<dbReference type="SMART" id="SM00443">
    <property type="entry name" value="G_patch"/>
    <property type="match status" value="1"/>
</dbReference>
<dbReference type="FunFam" id="1.25.40.10:FF:000017">
    <property type="entry name" value="NADPH oxidase regulator NoxR"/>
    <property type="match status" value="1"/>
</dbReference>
<evidence type="ECO:0000313" key="12">
    <source>
        <dbReference type="Proteomes" id="UP000008063"/>
    </source>
</evidence>
<organism evidence="12">
    <name type="scientific">Serpula lacrymans var. lacrymans (strain S7.3)</name>
    <name type="common">Dry rot fungus</name>
    <dbReference type="NCBI Taxonomy" id="936435"/>
    <lineage>
        <taxon>Eukaryota</taxon>
        <taxon>Fungi</taxon>
        <taxon>Dikarya</taxon>
        <taxon>Basidiomycota</taxon>
        <taxon>Agaricomycotina</taxon>
        <taxon>Agaricomycetes</taxon>
        <taxon>Agaricomycetidae</taxon>
        <taxon>Boletales</taxon>
        <taxon>Coniophorineae</taxon>
        <taxon>Serpulaceae</taxon>
        <taxon>Serpula</taxon>
    </lineage>
</organism>
<feature type="compositionally biased region" description="Basic and acidic residues" evidence="8">
    <location>
        <begin position="1130"/>
        <end position="1140"/>
    </location>
</feature>
<keyword evidence="3" id="KW-0728">SH3 domain</keyword>
<dbReference type="SMART" id="SM00028">
    <property type="entry name" value="TPR"/>
    <property type="match status" value="2"/>
</dbReference>
<feature type="compositionally biased region" description="Basic residues" evidence="8">
    <location>
        <begin position="1141"/>
        <end position="1150"/>
    </location>
</feature>
<evidence type="ECO:0000256" key="7">
    <source>
        <dbReference type="PROSITE-ProRule" id="PRU00339"/>
    </source>
</evidence>
<accession>F8PT63</accession>
<feature type="domain" description="G-patch" evidence="9">
    <location>
        <begin position="664"/>
        <end position="710"/>
    </location>
</feature>
<feature type="compositionally biased region" description="Low complexity" evidence="8">
    <location>
        <begin position="817"/>
        <end position="826"/>
    </location>
</feature>
<dbReference type="InterPro" id="IPR000270">
    <property type="entry name" value="PB1_dom"/>
</dbReference>
<comment type="similarity">
    <text evidence="2">Belongs to the NCF2/NOXA1 family.</text>
</comment>
<dbReference type="AlphaFoldDB" id="F8PT63"/>
<dbReference type="PROSITE" id="PS50174">
    <property type="entry name" value="G_PATCH"/>
    <property type="match status" value="1"/>
</dbReference>
<feature type="compositionally biased region" description="Polar residues" evidence="8">
    <location>
        <begin position="240"/>
        <end position="249"/>
    </location>
</feature>
<evidence type="ECO:0000259" key="10">
    <source>
        <dbReference type="PROSITE" id="PS51745"/>
    </source>
</evidence>
<feature type="compositionally biased region" description="Low complexity" evidence="8">
    <location>
        <begin position="435"/>
        <end position="468"/>
    </location>
</feature>
<feature type="domain" description="PB1" evidence="10">
    <location>
        <begin position="516"/>
        <end position="602"/>
    </location>
</feature>
<dbReference type="InParanoid" id="F8PT63"/>
<feature type="compositionally biased region" description="Polar residues" evidence="8">
    <location>
        <begin position="311"/>
        <end position="331"/>
    </location>
</feature>
<feature type="compositionally biased region" description="Low complexity" evidence="8">
    <location>
        <begin position="332"/>
        <end position="350"/>
    </location>
</feature>
<feature type="compositionally biased region" description="Basic residues" evidence="8">
    <location>
        <begin position="777"/>
        <end position="788"/>
    </location>
</feature>
<evidence type="ECO:0000259" key="9">
    <source>
        <dbReference type="PROSITE" id="PS50174"/>
    </source>
</evidence>
<dbReference type="Pfam" id="PF00564">
    <property type="entry name" value="PB1"/>
    <property type="match status" value="1"/>
</dbReference>
<dbReference type="Proteomes" id="UP000008063">
    <property type="component" value="Unassembled WGS sequence"/>
</dbReference>
<feature type="region of interest" description="Disordered" evidence="8">
    <location>
        <begin position="227"/>
        <end position="271"/>
    </location>
</feature>
<dbReference type="PANTHER" id="PTHR15175">
    <property type="entry name" value="NEUTROPHIL CYTOSOLIC FACTOR 2, NEUTROPHIL NADPH OXIDASE FACTOR 2"/>
    <property type="match status" value="1"/>
</dbReference>
<evidence type="ECO:0000256" key="2">
    <source>
        <dbReference type="ARBA" id="ARBA00008051"/>
    </source>
</evidence>
<gene>
    <name evidence="11" type="ORF">SERLA73DRAFT_105358</name>
</gene>
<dbReference type="InterPro" id="IPR053793">
    <property type="entry name" value="PB1-like"/>
</dbReference>
<protein>
    <recommendedName>
        <fullName evidence="13">G-patch domain-containing protein</fullName>
    </recommendedName>
</protein>
<dbReference type="InterPro" id="IPR019734">
    <property type="entry name" value="TPR_rpt"/>
</dbReference>
<feature type="compositionally biased region" description="Basic and acidic residues" evidence="8">
    <location>
        <begin position="1019"/>
        <end position="1029"/>
    </location>
</feature>
<keyword evidence="6 7" id="KW-0802">TPR repeat</keyword>
<dbReference type="STRING" id="936435.F8PT63"/>
<feature type="compositionally biased region" description="Basic residues" evidence="8">
    <location>
        <begin position="1062"/>
        <end position="1071"/>
    </location>
</feature>
<dbReference type="SUPFAM" id="SSF48452">
    <property type="entry name" value="TPR-like"/>
    <property type="match status" value="1"/>
</dbReference>
<dbReference type="InterPro" id="IPR011990">
    <property type="entry name" value="TPR-like_helical_dom_sf"/>
</dbReference>
<feature type="region of interest" description="Disordered" evidence="8">
    <location>
        <begin position="732"/>
        <end position="851"/>
    </location>
</feature>
<feature type="compositionally biased region" description="Basic and acidic residues" evidence="8">
    <location>
        <begin position="732"/>
        <end position="748"/>
    </location>
</feature>
<dbReference type="Gene3D" id="1.25.40.10">
    <property type="entry name" value="Tetratricopeptide repeat domain"/>
    <property type="match status" value="1"/>
</dbReference>
<feature type="compositionally biased region" description="Basic and acidic residues" evidence="8">
    <location>
        <begin position="993"/>
        <end position="1006"/>
    </location>
</feature>
<name>F8PT63_SERL3</name>
<keyword evidence="4" id="KW-0963">Cytoplasm</keyword>
<feature type="region of interest" description="Disordered" evidence="8">
    <location>
        <begin position="288"/>
        <end position="350"/>
    </location>
</feature>
<dbReference type="PANTHER" id="PTHR15175:SF0">
    <property type="entry name" value="SH3 DOMAIN-CONTAINING PROTEIN C23A1.17"/>
    <property type="match status" value="1"/>
</dbReference>
<evidence type="ECO:0000256" key="4">
    <source>
        <dbReference type="ARBA" id="ARBA00022490"/>
    </source>
</evidence>
<evidence type="ECO:0008006" key="13">
    <source>
        <dbReference type="Google" id="ProtNLM"/>
    </source>
</evidence>
<dbReference type="PROSITE" id="PS50005">
    <property type="entry name" value="TPR"/>
    <property type="match status" value="1"/>
</dbReference>
<dbReference type="GO" id="GO:0003676">
    <property type="term" value="F:nucleic acid binding"/>
    <property type="evidence" value="ECO:0007669"/>
    <property type="project" value="InterPro"/>
</dbReference>
<comment type="subcellular location">
    <subcellularLocation>
        <location evidence="1">Cytoplasm</location>
    </subcellularLocation>
</comment>
<dbReference type="GO" id="GO:0005737">
    <property type="term" value="C:cytoplasm"/>
    <property type="evidence" value="ECO:0007669"/>
    <property type="project" value="UniProtKB-SubCell"/>
</dbReference>
<dbReference type="EMBL" id="GL945478">
    <property type="protein sequence ID" value="EGO00893.1"/>
    <property type="molecule type" value="Genomic_DNA"/>
</dbReference>
<keyword evidence="12" id="KW-1185">Reference proteome</keyword>
<evidence type="ECO:0000256" key="8">
    <source>
        <dbReference type="SAM" id="MobiDB-lite"/>
    </source>
</evidence>
<evidence type="ECO:0000256" key="3">
    <source>
        <dbReference type="ARBA" id="ARBA00022443"/>
    </source>
</evidence>
<sequence>MALSLKAELEIWASALKSYDAEDFENALQLFSDIADSSKILTNIGLIYATIGEHETAVQQFNAATGLDQYLAVAYFQCGVSNFLLGRYELSLTDFDEALLYLRGNQAINYEQIGLKFKLFSAEVLFNKGLSRINLGFMQEGLADMEEARREKATEEHNVIDEAIRDLGEGYTVFSIPVGVLYRPSENKLKNSKAKDYMGKAKLVAASDASDAFTTFSGVTRLKQGVTPQNTFVESRPDTDSSPALNRSVTLPPPRSDPIDPPTRPNLALERSKTTINIASDARVRIAAGGSRSPVSPSRRSNSVSNPVVETRNTGLSRNNTSIANLTRSATSSPLRPAAPSIAPSSASTPTAMPLSLVAGMSRGMSVRRIPPAASAVTPPKSSGLLLPAGPPAQQQQAGRLTDFYDDYISSYGEDANSRPLPAPPAGGTTDRVTAWAQANANANPNTGYGRAPAPARALSRSTSSAAPGSYQGGSLRRKVTRRPTQSRRPPVTYEEEEEEGYVSGEYEDTQFELTKIKVKLHYQGDVRGMTFPPDTPFEEFVDRVTSKFGTSLEGLGMKFKDEDGGKITLRDDSDYELAIETARENAKGKPEGKLEIWSALFFSLTGLVQSSLGIFYLSIIVVVVVVSNYPPLLLLVCGSHVDCRKEKQRIPADPRNLSWADNAARFGQAYLSKMGWDPSKGLGASGDGMKSHLKVTHKLDMLGIGAAHQKDPHGIAWKQNKDFENLLRRLNENAGKEEEGKEGKGEVLEDERDGQGEGGSSKVDEEGQVDEDKAARRERKKEKKRKRKEAEDGDEAGRKKSRKKQKGEDEARVTDSSSASQPNAESSEDFVHGPRRNHRARIQASKRLASKSAAAISEILGIAPTPSAAPSPLGTLTPIGDAELTLEKLTTSTKSVADYFKEKLGAKSAGAGTSSVQALNEREETGDYEAPRGGLGLGASRLKASGSDEGSGRPKGGIGSSSAVFAQFFAASTLTTTAVLETVSPITEEESSESKANDEVVEKEGKKRKRKGEDEEGGSEKRDKEVKKTKSKYMGTDESAEGSSSTIPFPTSDEVISAAKKDRKKDKKKKDRETKEDEVDSIPTVSPPIVDDTEALSKDEKKKRKKEKREKAENADAPPQSAIPFPTIDEGKAKKEKAERKARKKARES</sequence>
<dbReference type="Gene3D" id="3.10.20.90">
    <property type="entry name" value="Phosphatidylinositol 3-kinase Catalytic Subunit, Chain A, domain 1"/>
    <property type="match status" value="1"/>
</dbReference>
<feature type="compositionally biased region" description="Low complexity" evidence="8">
    <location>
        <begin position="291"/>
        <end position="309"/>
    </location>
</feature>
<dbReference type="SUPFAM" id="SSF54277">
    <property type="entry name" value="CAD &amp; PB1 domains"/>
    <property type="match status" value="1"/>
</dbReference>
<dbReference type="OMA" id="ALMDHRS"/>
<feature type="region of interest" description="Disordered" evidence="8">
    <location>
        <begin position="411"/>
        <end position="504"/>
    </location>
</feature>
<dbReference type="HOGENOM" id="CLU_276609_0_0_1"/>
<dbReference type="InterPro" id="IPR000467">
    <property type="entry name" value="G_patch_dom"/>
</dbReference>
<feature type="region of interest" description="Disordered" evidence="8">
    <location>
        <begin position="908"/>
        <end position="960"/>
    </location>
</feature>
<keyword evidence="5" id="KW-0677">Repeat</keyword>
<dbReference type="eggNOG" id="KOG4225">
    <property type="taxonomic scope" value="Eukaryota"/>
</dbReference>
<feature type="region of interest" description="Disordered" evidence="8">
    <location>
        <begin position="985"/>
        <end position="1150"/>
    </location>
</feature>
<feature type="compositionally biased region" description="Pro residues" evidence="8">
    <location>
        <begin position="251"/>
        <end position="264"/>
    </location>
</feature>
<dbReference type="SMART" id="SM00666">
    <property type="entry name" value="PB1"/>
    <property type="match status" value="1"/>
</dbReference>
<feature type="compositionally biased region" description="Basic and acidic residues" evidence="8">
    <location>
        <begin position="763"/>
        <end position="776"/>
    </location>
</feature>
<dbReference type="Pfam" id="PF01585">
    <property type="entry name" value="G-patch"/>
    <property type="match status" value="1"/>
</dbReference>
<dbReference type="PROSITE" id="PS51745">
    <property type="entry name" value="PB1"/>
    <property type="match status" value="1"/>
</dbReference>
<evidence type="ECO:0000256" key="6">
    <source>
        <dbReference type="ARBA" id="ARBA00022803"/>
    </source>
</evidence>
<evidence type="ECO:0000256" key="5">
    <source>
        <dbReference type="ARBA" id="ARBA00022737"/>
    </source>
</evidence>
<feature type="compositionally biased region" description="Basic residues" evidence="8">
    <location>
        <begin position="476"/>
        <end position="486"/>
    </location>
</feature>
<dbReference type="OrthoDB" id="9450131at2759"/>
<reference evidence="12" key="1">
    <citation type="journal article" date="2011" name="Science">
        <title>The plant cell wall-decomposing machinery underlies the functional diversity of forest fungi.</title>
        <authorList>
            <person name="Eastwood D.C."/>
            <person name="Floudas D."/>
            <person name="Binder M."/>
            <person name="Majcherczyk A."/>
            <person name="Schneider P."/>
            <person name="Aerts A."/>
            <person name="Asiegbu F.O."/>
            <person name="Baker S.E."/>
            <person name="Barry K."/>
            <person name="Bendiksby M."/>
            <person name="Blumentritt M."/>
            <person name="Coutinho P.M."/>
            <person name="Cullen D."/>
            <person name="de Vries R.P."/>
            <person name="Gathman A."/>
            <person name="Goodell B."/>
            <person name="Henrissat B."/>
            <person name="Ihrmark K."/>
            <person name="Kauserud H."/>
            <person name="Kohler A."/>
            <person name="LaButti K."/>
            <person name="Lapidus A."/>
            <person name="Lavin J.L."/>
            <person name="Lee Y.-H."/>
            <person name="Lindquist E."/>
            <person name="Lilly W."/>
            <person name="Lucas S."/>
            <person name="Morin E."/>
            <person name="Murat C."/>
            <person name="Oguiza J.A."/>
            <person name="Park J."/>
            <person name="Pisabarro A.G."/>
            <person name="Riley R."/>
            <person name="Rosling A."/>
            <person name="Salamov A."/>
            <person name="Schmidt O."/>
            <person name="Schmutz J."/>
            <person name="Skrede I."/>
            <person name="Stenlid J."/>
            <person name="Wiebenga A."/>
            <person name="Xie X."/>
            <person name="Kuees U."/>
            <person name="Hibbett D.S."/>
            <person name="Hoffmeister D."/>
            <person name="Hoegberg N."/>
            <person name="Martin F."/>
            <person name="Grigoriev I.V."/>
            <person name="Watkinson S.C."/>
        </authorList>
    </citation>
    <scope>NUCLEOTIDE SEQUENCE [LARGE SCALE GENOMIC DNA]</scope>
    <source>
        <strain evidence="12">strain S7.3</strain>
    </source>
</reference>
<feature type="repeat" description="TPR" evidence="7">
    <location>
        <begin position="38"/>
        <end position="71"/>
    </location>
</feature>
<evidence type="ECO:0000313" key="11">
    <source>
        <dbReference type="EMBL" id="EGO00893.1"/>
    </source>
</evidence>
<feature type="compositionally biased region" description="Acidic residues" evidence="8">
    <location>
        <begin position="494"/>
        <end position="504"/>
    </location>
</feature>
<evidence type="ECO:0000256" key="1">
    <source>
        <dbReference type="ARBA" id="ARBA00004496"/>
    </source>
</evidence>